<evidence type="ECO:0000256" key="1">
    <source>
        <dbReference type="ARBA" id="ARBA00022448"/>
    </source>
</evidence>
<dbReference type="FunFam" id="3.40.50.300:FF:000032">
    <property type="entry name" value="Export ABC transporter ATP-binding protein"/>
    <property type="match status" value="1"/>
</dbReference>
<dbReference type="EMBL" id="CP002930">
    <property type="protein sequence ID" value="AFY01177.1"/>
    <property type="molecule type" value="Genomic_DNA"/>
</dbReference>
<evidence type="ECO:0000256" key="3">
    <source>
        <dbReference type="ARBA" id="ARBA00022840"/>
    </source>
</evidence>
<comment type="similarity">
    <text evidence="4">Belongs to the ABC transporter superfamily. Macrolide exporter (TC 3.A.1.122) family.</text>
</comment>
<dbReference type="GO" id="GO:0005524">
    <property type="term" value="F:ATP binding"/>
    <property type="evidence" value="ECO:0007669"/>
    <property type="project" value="UniProtKB-KW"/>
</dbReference>
<evidence type="ECO:0000313" key="6">
    <source>
        <dbReference type="EMBL" id="AFY01177.1"/>
    </source>
</evidence>
<dbReference type="InterPro" id="IPR017871">
    <property type="entry name" value="ABC_transporter-like_CS"/>
</dbReference>
<dbReference type="Proteomes" id="UP000010074">
    <property type="component" value="Chromosome"/>
</dbReference>
<dbReference type="PROSITE" id="PS00211">
    <property type="entry name" value="ABC_TRANSPORTER_1"/>
    <property type="match status" value="1"/>
</dbReference>
<proteinExistence type="inferred from homology"/>
<accession>K7ZF55</accession>
<evidence type="ECO:0000256" key="2">
    <source>
        <dbReference type="ARBA" id="ARBA00022741"/>
    </source>
</evidence>
<keyword evidence="2" id="KW-0547">Nucleotide-binding</keyword>
<dbReference type="GO" id="GO:0016887">
    <property type="term" value="F:ATP hydrolysis activity"/>
    <property type="evidence" value="ECO:0007669"/>
    <property type="project" value="InterPro"/>
</dbReference>
<dbReference type="InterPro" id="IPR015854">
    <property type="entry name" value="ABC_transpr_LolD-like"/>
</dbReference>
<feature type="domain" description="ABC transporter" evidence="5">
    <location>
        <begin position="8"/>
        <end position="226"/>
    </location>
</feature>
<dbReference type="GO" id="GO:0098796">
    <property type="term" value="C:membrane protein complex"/>
    <property type="evidence" value="ECO:0007669"/>
    <property type="project" value="UniProtKB-ARBA"/>
</dbReference>
<dbReference type="InterPro" id="IPR027417">
    <property type="entry name" value="P-loop_NTPase"/>
</dbReference>
<keyword evidence="1" id="KW-0813">Transport</keyword>
<dbReference type="PATRIC" id="fig|1069642.3.peg.1461"/>
<dbReference type="SMART" id="SM00382">
    <property type="entry name" value="AAA"/>
    <property type="match status" value="1"/>
</dbReference>
<dbReference type="KEGG" id="bbat:Bdt_1481"/>
<dbReference type="RefSeq" id="WP_015090635.1">
    <property type="nucleotide sequence ID" value="NC_019567.1"/>
</dbReference>
<dbReference type="CDD" id="cd03255">
    <property type="entry name" value="ABC_MJ0796_LolCDE_FtsE"/>
    <property type="match status" value="1"/>
</dbReference>
<dbReference type="PROSITE" id="PS50893">
    <property type="entry name" value="ABC_TRANSPORTER_2"/>
    <property type="match status" value="1"/>
</dbReference>
<dbReference type="SUPFAM" id="SSF52540">
    <property type="entry name" value="P-loop containing nucleoside triphosphate hydrolases"/>
    <property type="match status" value="1"/>
</dbReference>
<name>K7ZF55_BDEBC</name>
<dbReference type="InterPro" id="IPR003439">
    <property type="entry name" value="ABC_transporter-like_ATP-bd"/>
</dbReference>
<evidence type="ECO:0000259" key="5">
    <source>
        <dbReference type="PROSITE" id="PS50893"/>
    </source>
</evidence>
<dbReference type="InterPro" id="IPR017911">
    <property type="entry name" value="MacB-like_ATP-bd"/>
</dbReference>
<evidence type="ECO:0000256" key="4">
    <source>
        <dbReference type="ARBA" id="ARBA00038388"/>
    </source>
</evidence>
<protein>
    <submittedName>
        <fullName evidence="6">ABC-type transport, ATP-binding protein</fullName>
    </submittedName>
</protein>
<reference evidence="6 7" key="1">
    <citation type="journal article" date="2012" name="BMC Genomics">
        <title>Genome analysis of a simultaneously predatory and prey-independent, novel Bdellovibrio bacteriovorus from the River Tiber, supports in silico predictions of both ancient and recent lateral gene transfer from diverse bacteria.</title>
        <authorList>
            <person name="Hobley L."/>
            <person name="Lerner T.R."/>
            <person name="Williams L.E."/>
            <person name="Lambert C."/>
            <person name="Till R."/>
            <person name="Milner D.S."/>
            <person name="Basford S.M."/>
            <person name="Capeness M.J."/>
            <person name="Fenton A.K."/>
            <person name="Atterbury R.J."/>
            <person name="Harris M.A."/>
            <person name="Sockett R.E."/>
        </authorList>
    </citation>
    <scope>NUCLEOTIDE SEQUENCE [LARGE SCALE GENOMIC DNA]</scope>
    <source>
        <strain evidence="6 7">Tiberius</strain>
    </source>
</reference>
<gene>
    <name evidence="6" type="primary">lolD</name>
    <name evidence="6" type="ORF">Bdt_1481</name>
</gene>
<organism evidence="6 7">
    <name type="scientific">Bdellovibrio bacteriovorus str. Tiberius</name>
    <dbReference type="NCBI Taxonomy" id="1069642"/>
    <lineage>
        <taxon>Bacteria</taxon>
        <taxon>Pseudomonadati</taxon>
        <taxon>Bdellovibrionota</taxon>
        <taxon>Bdellovibrionia</taxon>
        <taxon>Bdellovibrionales</taxon>
        <taxon>Pseudobdellovibrionaceae</taxon>
        <taxon>Bdellovibrio</taxon>
    </lineage>
</organism>
<evidence type="ECO:0000313" key="7">
    <source>
        <dbReference type="Proteomes" id="UP000010074"/>
    </source>
</evidence>
<dbReference type="STRING" id="1069642.Bdt_1481"/>
<dbReference type="HOGENOM" id="CLU_000604_1_22_7"/>
<dbReference type="GO" id="GO:0022857">
    <property type="term" value="F:transmembrane transporter activity"/>
    <property type="evidence" value="ECO:0007669"/>
    <property type="project" value="TreeGrafter"/>
</dbReference>
<dbReference type="PANTHER" id="PTHR24220:SF86">
    <property type="entry name" value="ABC TRANSPORTER ABCH.1"/>
    <property type="match status" value="1"/>
</dbReference>
<dbReference type="AlphaFoldDB" id="K7ZF55"/>
<dbReference type="PANTHER" id="PTHR24220">
    <property type="entry name" value="IMPORT ATP-BINDING PROTEIN"/>
    <property type="match status" value="1"/>
</dbReference>
<dbReference type="Pfam" id="PF00005">
    <property type="entry name" value="ABC_tran"/>
    <property type="match status" value="1"/>
</dbReference>
<sequence>MNSENILLRAVDIHKSYSQGVGELEILRGVSLDIREGEAFAILGASGAGKSTLLQIMGTLDRPSKGELFCEGRDLLAMSDDELSRFRNSEMGFVFQFHHLLSEFNALENVMIPCRVGGESLKVAKEKALHLLDFMGLADRRDHHPNQLSGGELQRVAIARALVRHPKILFADEPTGNLDSHTSGKIQELFFRLKEEMKLALVIVTHDLTFATRFPKVYRMKDGNWTT</sequence>
<dbReference type="Gene3D" id="3.40.50.300">
    <property type="entry name" value="P-loop containing nucleotide triphosphate hydrolases"/>
    <property type="match status" value="1"/>
</dbReference>
<dbReference type="InterPro" id="IPR003593">
    <property type="entry name" value="AAA+_ATPase"/>
</dbReference>
<keyword evidence="3 6" id="KW-0067">ATP-binding</keyword>
<dbReference type="GO" id="GO:0005886">
    <property type="term" value="C:plasma membrane"/>
    <property type="evidence" value="ECO:0007669"/>
    <property type="project" value="TreeGrafter"/>
</dbReference>